<evidence type="ECO:0000313" key="2">
    <source>
        <dbReference type="EMBL" id="RZB41604.1"/>
    </source>
</evidence>
<dbReference type="OrthoDB" id="10255576at2759"/>
<sequence length="142" mass="16309">MAQPPARSIWSMIIKNFINSLKPRRFSGDLKGTDYFGNTYYEIPANPSIGKRKPSRWFVPAGPDKEDFQQEMPAEWESWLRGRRENPPSEEELMKNLAIMQMKKKNAIAVDAKGGQMTPMEKGMETFPKRPEYEIVPGTKKG</sequence>
<keyword evidence="3" id="KW-1185">Reference proteome</keyword>
<dbReference type="PANTHER" id="PTHR32470">
    <property type="entry name" value="ADH DEHYDROGENASE [UBIQUINONE] 1 ALPHA SUBCOMPLEX ASSEMBLY FACTOR 2"/>
    <property type="match status" value="1"/>
</dbReference>
<accession>A0A482VDZ6</accession>
<dbReference type="STRING" id="1661398.A0A482VDZ6"/>
<dbReference type="GO" id="GO:0032981">
    <property type="term" value="P:mitochondrial respiratory chain complex I assembly"/>
    <property type="evidence" value="ECO:0007669"/>
    <property type="project" value="TreeGrafter"/>
</dbReference>
<comment type="caution">
    <text evidence="2">The sequence shown here is derived from an EMBL/GenBank/DDBJ whole genome shotgun (WGS) entry which is preliminary data.</text>
</comment>
<protein>
    <submittedName>
        <fullName evidence="2">NDUFA12 domain containing protein</fullName>
    </submittedName>
</protein>
<name>A0A482VDZ6_ASBVE</name>
<proteinExistence type="inferred from homology"/>
<evidence type="ECO:0000313" key="3">
    <source>
        <dbReference type="Proteomes" id="UP000292052"/>
    </source>
</evidence>
<dbReference type="EMBL" id="QDEB01112843">
    <property type="protein sequence ID" value="RZB41604.1"/>
    <property type="molecule type" value="Genomic_DNA"/>
</dbReference>
<reference evidence="2 3" key="1">
    <citation type="submission" date="2017-03" db="EMBL/GenBank/DDBJ databases">
        <title>Genome of the blue death feigning beetle - Asbolus verrucosus.</title>
        <authorList>
            <person name="Rider S.D."/>
        </authorList>
    </citation>
    <scope>NUCLEOTIDE SEQUENCE [LARGE SCALE GENOMIC DNA]</scope>
    <source>
        <strain evidence="2">Butters</strain>
        <tissue evidence="2">Head and leg muscle</tissue>
    </source>
</reference>
<dbReference type="AlphaFoldDB" id="A0A482VDZ6"/>
<dbReference type="InterPro" id="IPR007763">
    <property type="entry name" value="NDUFA12"/>
</dbReference>
<comment type="similarity">
    <text evidence="1">Belongs to the complex I NDUFA12 subunit family.</text>
</comment>
<organism evidence="2 3">
    <name type="scientific">Asbolus verrucosus</name>
    <name type="common">Desert ironclad beetle</name>
    <dbReference type="NCBI Taxonomy" id="1661398"/>
    <lineage>
        <taxon>Eukaryota</taxon>
        <taxon>Metazoa</taxon>
        <taxon>Ecdysozoa</taxon>
        <taxon>Arthropoda</taxon>
        <taxon>Hexapoda</taxon>
        <taxon>Insecta</taxon>
        <taxon>Pterygota</taxon>
        <taxon>Neoptera</taxon>
        <taxon>Endopterygota</taxon>
        <taxon>Coleoptera</taxon>
        <taxon>Polyphaga</taxon>
        <taxon>Cucujiformia</taxon>
        <taxon>Tenebrionidae</taxon>
        <taxon>Pimeliinae</taxon>
        <taxon>Asbolus</taxon>
    </lineage>
</organism>
<dbReference type="Proteomes" id="UP000292052">
    <property type="component" value="Unassembled WGS sequence"/>
</dbReference>
<dbReference type="GO" id="GO:0005739">
    <property type="term" value="C:mitochondrion"/>
    <property type="evidence" value="ECO:0007669"/>
    <property type="project" value="TreeGrafter"/>
</dbReference>
<evidence type="ECO:0000256" key="1">
    <source>
        <dbReference type="ARBA" id="ARBA00007355"/>
    </source>
</evidence>
<dbReference type="GO" id="GO:0045271">
    <property type="term" value="C:respiratory chain complex I"/>
    <property type="evidence" value="ECO:0007669"/>
    <property type="project" value="InterPro"/>
</dbReference>
<dbReference type="PANTHER" id="PTHR32470:SF2">
    <property type="entry name" value="NADH DEHYDROGENASE [UBIQUINONE] 1 ALPHA SUBCOMPLEX ASSEMBLY FACTOR 2"/>
    <property type="match status" value="1"/>
</dbReference>
<dbReference type="Pfam" id="PF05071">
    <property type="entry name" value="NDUFA12"/>
    <property type="match status" value="1"/>
</dbReference>
<dbReference type="InterPro" id="IPR052618">
    <property type="entry name" value="ComplexI_NDUFA12"/>
</dbReference>
<gene>
    <name evidence="2" type="ORF">BDFB_001536</name>
</gene>